<dbReference type="AlphaFoldDB" id="A0A559KDU1"/>
<dbReference type="OrthoDB" id="87541at2"/>
<dbReference type="InterPro" id="IPR016181">
    <property type="entry name" value="Acyl_CoA_acyltransferase"/>
</dbReference>
<sequence>MIQLKLGEDVSQLPNITIEVVTDGNIEQCRELCNELMAFQKSMATMAPEAFDTMNFDTRMKRSYENALESQVIVVKDNGDPVGYVFSTIDRIDPSKRAFPAWAPVEGKSDVLGFYPDWEQIPSKMGCLNNLYLREPYRDLGLGSKLFQMSMDWLESFADVEVIFIYVSNGNDAALQFYLQKGFTFSHDVFGGFIKAVYKVRA</sequence>
<gene>
    <name evidence="2" type="ORF">FPZ49_09465</name>
</gene>
<dbReference type="Proteomes" id="UP000317036">
    <property type="component" value="Unassembled WGS sequence"/>
</dbReference>
<dbReference type="GO" id="GO:0016747">
    <property type="term" value="F:acyltransferase activity, transferring groups other than amino-acyl groups"/>
    <property type="evidence" value="ECO:0007669"/>
    <property type="project" value="InterPro"/>
</dbReference>
<organism evidence="2 3">
    <name type="scientific">Paenibacillus cremeus</name>
    <dbReference type="NCBI Taxonomy" id="2163881"/>
    <lineage>
        <taxon>Bacteria</taxon>
        <taxon>Bacillati</taxon>
        <taxon>Bacillota</taxon>
        <taxon>Bacilli</taxon>
        <taxon>Bacillales</taxon>
        <taxon>Paenibacillaceae</taxon>
        <taxon>Paenibacillus</taxon>
    </lineage>
</organism>
<dbReference type="InterPro" id="IPR000182">
    <property type="entry name" value="GNAT_dom"/>
</dbReference>
<dbReference type="Gene3D" id="3.40.630.30">
    <property type="match status" value="1"/>
</dbReference>
<keyword evidence="3" id="KW-1185">Reference proteome</keyword>
<protein>
    <submittedName>
        <fullName evidence="2">GNAT family N-acetyltransferase</fullName>
    </submittedName>
</protein>
<dbReference type="RefSeq" id="WP_144845860.1">
    <property type="nucleotide sequence ID" value="NZ_VNJI01000009.1"/>
</dbReference>
<keyword evidence="2" id="KW-0808">Transferase</keyword>
<dbReference type="PROSITE" id="PS51186">
    <property type="entry name" value="GNAT"/>
    <property type="match status" value="1"/>
</dbReference>
<reference evidence="2 3" key="1">
    <citation type="submission" date="2019-07" db="EMBL/GenBank/DDBJ databases">
        <authorList>
            <person name="Kim J."/>
        </authorList>
    </citation>
    <scope>NUCLEOTIDE SEQUENCE [LARGE SCALE GENOMIC DNA]</scope>
    <source>
        <strain evidence="2 3">JC52</strain>
    </source>
</reference>
<dbReference type="Pfam" id="PF00583">
    <property type="entry name" value="Acetyltransf_1"/>
    <property type="match status" value="1"/>
</dbReference>
<accession>A0A559KDU1</accession>
<dbReference type="SUPFAM" id="SSF55729">
    <property type="entry name" value="Acyl-CoA N-acyltransferases (Nat)"/>
    <property type="match status" value="1"/>
</dbReference>
<name>A0A559KDU1_9BACL</name>
<evidence type="ECO:0000313" key="3">
    <source>
        <dbReference type="Proteomes" id="UP000317036"/>
    </source>
</evidence>
<evidence type="ECO:0000259" key="1">
    <source>
        <dbReference type="PROSITE" id="PS51186"/>
    </source>
</evidence>
<feature type="domain" description="N-acetyltransferase" evidence="1">
    <location>
        <begin position="16"/>
        <end position="202"/>
    </location>
</feature>
<proteinExistence type="predicted"/>
<dbReference type="EMBL" id="VNJI01000009">
    <property type="protein sequence ID" value="TVY10279.1"/>
    <property type="molecule type" value="Genomic_DNA"/>
</dbReference>
<evidence type="ECO:0000313" key="2">
    <source>
        <dbReference type="EMBL" id="TVY10279.1"/>
    </source>
</evidence>
<comment type="caution">
    <text evidence="2">The sequence shown here is derived from an EMBL/GenBank/DDBJ whole genome shotgun (WGS) entry which is preliminary data.</text>
</comment>